<dbReference type="Proteomes" id="UP000695562">
    <property type="component" value="Unassembled WGS sequence"/>
</dbReference>
<feature type="signal peptide" evidence="1">
    <location>
        <begin position="1"/>
        <end position="21"/>
    </location>
</feature>
<evidence type="ECO:0000256" key="1">
    <source>
        <dbReference type="SAM" id="SignalP"/>
    </source>
</evidence>
<evidence type="ECO:0000313" key="2">
    <source>
        <dbReference type="EMBL" id="KAF2075042.1"/>
    </source>
</evidence>
<gene>
    <name evidence="2" type="ORF">CYY_003652</name>
</gene>
<dbReference type="EMBL" id="AJWJ01000117">
    <property type="protein sequence ID" value="KAF2075042.1"/>
    <property type="molecule type" value="Genomic_DNA"/>
</dbReference>
<dbReference type="PANTHER" id="PTHR35885:SF2">
    <property type="match status" value="1"/>
</dbReference>
<accession>A0A8J4PYS8</accession>
<reference evidence="2" key="1">
    <citation type="submission" date="2020-01" db="EMBL/GenBank/DDBJ databases">
        <title>Development of genomics and gene disruption for Polysphondylium violaceum indicates a role for the polyketide synthase stlB in stalk morphogenesis.</title>
        <authorList>
            <person name="Narita B."/>
            <person name="Kawabe Y."/>
            <person name="Kin K."/>
            <person name="Saito T."/>
            <person name="Gibbs R."/>
            <person name="Kuspa A."/>
            <person name="Muzny D."/>
            <person name="Queller D."/>
            <person name="Richards S."/>
            <person name="Strassman J."/>
            <person name="Sucgang R."/>
            <person name="Worley K."/>
            <person name="Schaap P."/>
        </authorList>
    </citation>
    <scope>NUCLEOTIDE SEQUENCE</scope>
    <source>
        <strain evidence="2">QSvi11</strain>
    </source>
</reference>
<dbReference type="OrthoDB" id="24030at2759"/>
<keyword evidence="3" id="KW-1185">Reference proteome</keyword>
<protein>
    <submittedName>
        <fullName evidence="2">Uncharacterized protein</fullName>
    </submittedName>
</protein>
<sequence>MKKILLALFLILTYCTIQSSAQYNGVGIWNFKRNIEVGELQYSRSSEKAAPKIVLPNLFYDNKGFQQSTFNNQTKVLTLIAQKFYNEGSVIYSIDTLGWKVIASANYTNEYEFGGLESDQTSGNGVFGVYNDNSGSDLIHTMKINFGNNKAISIGSFKGSYRGSVFLPSTQEYYMAFVNNTGLFVKVFDNNFIEIQEKKSYFVDNDFPVNDTPLNLIYDPQNDQIIATVSMQYSSTDVTYGLAYFDFNTFGFDVTNMYGYSGDYFLATVALKGSNYVYTFASNIGGDLYMYEWNFLTGRFLSLTQYYTEILAAF</sequence>
<dbReference type="AlphaFoldDB" id="A0A8J4PYS8"/>
<feature type="chain" id="PRO_5035177185" evidence="1">
    <location>
        <begin position="22"/>
        <end position="314"/>
    </location>
</feature>
<comment type="caution">
    <text evidence="2">The sequence shown here is derived from an EMBL/GenBank/DDBJ whole genome shotgun (WGS) entry which is preliminary data.</text>
</comment>
<name>A0A8J4PYS8_9MYCE</name>
<organism evidence="2 3">
    <name type="scientific">Polysphondylium violaceum</name>
    <dbReference type="NCBI Taxonomy" id="133409"/>
    <lineage>
        <taxon>Eukaryota</taxon>
        <taxon>Amoebozoa</taxon>
        <taxon>Evosea</taxon>
        <taxon>Eumycetozoa</taxon>
        <taxon>Dictyostelia</taxon>
        <taxon>Dictyosteliales</taxon>
        <taxon>Dictyosteliaceae</taxon>
        <taxon>Polysphondylium</taxon>
    </lineage>
</organism>
<dbReference type="PANTHER" id="PTHR35885">
    <property type="entry name" value="CARBOHYDRATE BINDING DOMAIN-CONTAINING PROTEIN-RELATED"/>
    <property type="match status" value="1"/>
</dbReference>
<proteinExistence type="predicted"/>
<keyword evidence="1" id="KW-0732">Signal</keyword>
<evidence type="ECO:0000313" key="3">
    <source>
        <dbReference type="Proteomes" id="UP000695562"/>
    </source>
</evidence>